<organism evidence="2 3">
    <name type="scientific">Mycobacterium aquaticum</name>
    <dbReference type="NCBI Taxonomy" id="1927124"/>
    <lineage>
        <taxon>Bacteria</taxon>
        <taxon>Bacillati</taxon>
        <taxon>Actinomycetota</taxon>
        <taxon>Actinomycetes</taxon>
        <taxon>Mycobacteriales</taxon>
        <taxon>Mycobacteriaceae</taxon>
        <taxon>Mycobacterium</taxon>
    </lineage>
</organism>
<dbReference type="Pfam" id="PF12277">
    <property type="entry name" value="DUF3618"/>
    <property type="match status" value="1"/>
</dbReference>
<evidence type="ECO:0000313" key="2">
    <source>
        <dbReference type="EMBL" id="ORA39081.1"/>
    </source>
</evidence>
<dbReference type="Proteomes" id="UP000192448">
    <property type="component" value="Unassembled WGS sequence"/>
</dbReference>
<name>A0A1X0B9Q4_9MYCO</name>
<proteinExistence type="predicted"/>
<dbReference type="OrthoDB" id="4641350at2"/>
<sequence>MADADRLPQEPGPDAGIDELQADIAKTRGELSETVAAMSDKLDVKGRAHDKAAETKDAVVERAHAATDAAKSAPAVPAAAVIAVLAAIGLVWWWRRRDR</sequence>
<dbReference type="STRING" id="1927124.BST13_01975"/>
<accession>A0A1X0B9Q4</accession>
<dbReference type="InterPro" id="IPR022062">
    <property type="entry name" value="DUF3618"/>
</dbReference>
<evidence type="ECO:0000313" key="3">
    <source>
        <dbReference type="Proteomes" id="UP000192448"/>
    </source>
</evidence>
<protein>
    <recommendedName>
        <fullName evidence="4">DUF3618 domain-containing protein</fullName>
    </recommendedName>
</protein>
<dbReference type="EMBL" id="MVHF01000002">
    <property type="protein sequence ID" value="ORA39081.1"/>
    <property type="molecule type" value="Genomic_DNA"/>
</dbReference>
<gene>
    <name evidence="2" type="ORF">BST13_01975</name>
</gene>
<comment type="caution">
    <text evidence="2">The sequence shown here is derived from an EMBL/GenBank/DDBJ whole genome shotgun (WGS) entry which is preliminary data.</text>
</comment>
<dbReference type="RefSeq" id="WP_083160122.1">
    <property type="nucleotide sequence ID" value="NZ_MVHF01000002.1"/>
</dbReference>
<reference evidence="2 3" key="1">
    <citation type="submission" date="2017-02" db="EMBL/GenBank/DDBJ databases">
        <title>The new phylogeny of genus Mycobacterium.</title>
        <authorList>
            <person name="Tortoli E."/>
            <person name="Trovato A."/>
            <person name="Cirillo D.M."/>
        </authorList>
    </citation>
    <scope>NUCLEOTIDE SEQUENCE [LARGE SCALE GENOMIC DNA]</scope>
    <source>
        <strain evidence="2 3">RW6</strain>
    </source>
</reference>
<feature type="transmembrane region" description="Helical" evidence="1">
    <location>
        <begin position="75"/>
        <end position="94"/>
    </location>
</feature>
<keyword evidence="1" id="KW-1133">Transmembrane helix</keyword>
<keyword evidence="1" id="KW-0812">Transmembrane</keyword>
<keyword evidence="1" id="KW-0472">Membrane</keyword>
<evidence type="ECO:0008006" key="4">
    <source>
        <dbReference type="Google" id="ProtNLM"/>
    </source>
</evidence>
<evidence type="ECO:0000256" key="1">
    <source>
        <dbReference type="SAM" id="Phobius"/>
    </source>
</evidence>
<dbReference type="AlphaFoldDB" id="A0A1X0B9Q4"/>
<keyword evidence="3" id="KW-1185">Reference proteome</keyword>